<dbReference type="KEGG" id="bok:DM82_6059"/>
<evidence type="ECO:0000313" key="3">
    <source>
        <dbReference type="Proteomes" id="UP000029424"/>
    </source>
</evidence>
<proteinExistence type="predicted"/>
<feature type="region of interest" description="Disordered" evidence="1">
    <location>
        <begin position="155"/>
        <end position="220"/>
    </location>
</feature>
<feature type="compositionally biased region" description="Low complexity" evidence="1">
    <location>
        <begin position="190"/>
        <end position="205"/>
    </location>
</feature>
<evidence type="ECO:0000256" key="1">
    <source>
        <dbReference type="SAM" id="MobiDB-lite"/>
    </source>
</evidence>
<accession>A0AAI8BF40</accession>
<protein>
    <submittedName>
        <fullName evidence="2">Transposase family protein</fullName>
    </submittedName>
</protein>
<organism evidence="2 3">
    <name type="scientific">Burkholderia oklahomensis</name>
    <dbReference type="NCBI Taxonomy" id="342113"/>
    <lineage>
        <taxon>Bacteria</taxon>
        <taxon>Pseudomonadati</taxon>
        <taxon>Pseudomonadota</taxon>
        <taxon>Betaproteobacteria</taxon>
        <taxon>Burkholderiales</taxon>
        <taxon>Burkholderiaceae</taxon>
        <taxon>Burkholderia</taxon>
        <taxon>pseudomallei group</taxon>
    </lineage>
</organism>
<dbReference type="Proteomes" id="UP000029424">
    <property type="component" value="Chromosome 2"/>
</dbReference>
<name>A0AAI8BF40_9BURK</name>
<dbReference type="AlphaFoldDB" id="A0AAI8BF40"/>
<sequence length="220" mass="23392">MDTFSLIGIDPGEHCVRLACAVRIGPHGVPQEAHTRPDADAAGQSSALYGGHGSVCGRTLGCAMDSALGHQAKLISPQFAKPFLQGDKNDFADAQAIREAASRPCMRFVSPRATRLSSPSRRGIGRARGGCGIAPAWSVRSTPFCRSPVSLYNQGDGGNPAAAGRAGRAGRASDPSRSRHRMLVTECSSPIRRPAPRAVRALPEAARPDRRTRRHRPDRA</sequence>
<reference evidence="2 3" key="1">
    <citation type="submission" date="2014-06" db="EMBL/GenBank/DDBJ databases">
        <authorList>
            <person name="Bishop-Lilly K.A."/>
            <person name="Broomall S.M."/>
            <person name="Chain P.S."/>
            <person name="Chertkov O."/>
            <person name="Coyne S.R."/>
            <person name="Daligault H.E."/>
            <person name="Davenport K.W."/>
            <person name="Erkkila T."/>
            <person name="Frey K.G."/>
            <person name="Gibbons H.S."/>
            <person name="Gu W."/>
            <person name="Jaissle J."/>
            <person name="Johnson S.L."/>
            <person name="Koroleva G.I."/>
            <person name="Ladner J.T."/>
            <person name="Lo C.-C."/>
            <person name="Minogue T.D."/>
            <person name="Munk C."/>
            <person name="Palacios G.F."/>
            <person name="Redden C.L."/>
            <person name="Rosenzweig C.N."/>
            <person name="Scholz M.B."/>
            <person name="Teshima H."/>
            <person name="Xu Y."/>
        </authorList>
    </citation>
    <scope>NUCLEOTIDE SEQUENCE [LARGE SCALE GENOMIC DNA]</scope>
    <source>
        <strain evidence="2 3">EO147</strain>
    </source>
</reference>
<keyword evidence="3" id="KW-1185">Reference proteome</keyword>
<dbReference type="EMBL" id="CP008727">
    <property type="protein sequence ID" value="AIO70941.1"/>
    <property type="molecule type" value="Genomic_DNA"/>
</dbReference>
<feature type="compositionally biased region" description="Low complexity" evidence="1">
    <location>
        <begin position="159"/>
        <end position="175"/>
    </location>
</feature>
<feature type="compositionally biased region" description="Basic residues" evidence="1">
    <location>
        <begin position="210"/>
        <end position="220"/>
    </location>
</feature>
<gene>
    <name evidence="2" type="ORF">DM82_6059</name>
</gene>
<evidence type="ECO:0000313" key="2">
    <source>
        <dbReference type="EMBL" id="AIO70941.1"/>
    </source>
</evidence>